<evidence type="ECO:0000256" key="7">
    <source>
        <dbReference type="SAM" id="Phobius"/>
    </source>
</evidence>
<dbReference type="PANTHER" id="PTHR23514:SF3">
    <property type="entry name" value="BYPASS OF STOP CODON PROTEIN 6"/>
    <property type="match status" value="1"/>
</dbReference>
<dbReference type="InterPro" id="IPR011701">
    <property type="entry name" value="MFS"/>
</dbReference>
<keyword evidence="10" id="KW-1185">Reference proteome</keyword>
<keyword evidence="4 7" id="KW-0812">Transmembrane</keyword>
<evidence type="ECO:0000259" key="8">
    <source>
        <dbReference type="PROSITE" id="PS50850"/>
    </source>
</evidence>
<evidence type="ECO:0000256" key="4">
    <source>
        <dbReference type="ARBA" id="ARBA00022692"/>
    </source>
</evidence>
<name>A0A6A5ZJF2_9PLEO</name>
<reference evidence="9" key="1">
    <citation type="journal article" date="2020" name="Stud. Mycol.">
        <title>101 Dothideomycetes genomes: a test case for predicting lifestyles and emergence of pathogens.</title>
        <authorList>
            <person name="Haridas S."/>
            <person name="Albert R."/>
            <person name="Binder M."/>
            <person name="Bloem J."/>
            <person name="Labutti K."/>
            <person name="Salamov A."/>
            <person name="Andreopoulos B."/>
            <person name="Baker S."/>
            <person name="Barry K."/>
            <person name="Bills G."/>
            <person name="Bluhm B."/>
            <person name="Cannon C."/>
            <person name="Castanera R."/>
            <person name="Culley D."/>
            <person name="Daum C."/>
            <person name="Ezra D."/>
            <person name="Gonzalez J."/>
            <person name="Henrissat B."/>
            <person name="Kuo A."/>
            <person name="Liang C."/>
            <person name="Lipzen A."/>
            <person name="Lutzoni F."/>
            <person name="Magnuson J."/>
            <person name="Mondo S."/>
            <person name="Nolan M."/>
            <person name="Ohm R."/>
            <person name="Pangilinan J."/>
            <person name="Park H.-J."/>
            <person name="Ramirez L."/>
            <person name="Alfaro M."/>
            <person name="Sun H."/>
            <person name="Tritt A."/>
            <person name="Yoshinaga Y."/>
            <person name="Zwiers L.-H."/>
            <person name="Turgeon B."/>
            <person name="Goodwin S."/>
            <person name="Spatafora J."/>
            <person name="Crous P."/>
            <person name="Grigoriev I."/>
        </authorList>
    </citation>
    <scope>NUCLEOTIDE SEQUENCE</scope>
    <source>
        <strain evidence="9">CBS 627.86</strain>
    </source>
</reference>
<dbReference type="EMBL" id="ML977315">
    <property type="protein sequence ID" value="KAF2119529.1"/>
    <property type="molecule type" value="Genomic_DNA"/>
</dbReference>
<feature type="transmembrane region" description="Helical" evidence="7">
    <location>
        <begin position="370"/>
        <end position="393"/>
    </location>
</feature>
<dbReference type="PANTHER" id="PTHR23514">
    <property type="entry name" value="BYPASS OF STOP CODON PROTEIN 6"/>
    <property type="match status" value="1"/>
</dbReference>
<evidence type="ECO:0000256" key="6">
    <source>
        <dbReference type="ARBA" id="ARBA00023136"/>
    </source>
</evidence>
<evidence type="ECO:0000256" key="3">
    <source>
        <dbReference type="ARBA" id="ARBA00022448"/>
    </source>
</evidence>
<dbReference type="Gene3D" id="1.20.1250.20">
    <property type="entry name" value="MFS general substrate transporter like domains"/>
    <property type="match status" value="2"/>
</dbReference>
<gene>
    <name evidence="9" type="ORF">BDV96DRAFT_487140</name>
</gene>
<keyword evidence="3" id="KW-0813">Transport</keyword>
<feature type="transmembrane region" description="Helical" evidence="7">
    <location>
        <begin position="336"/>
        <end position="358"/>
    </location>
</feature>
<feature type="transmembrane region" description="Helical" evidence="7">
    <location>
        <begin position="247"/>
        <end position="268"/>
    </location>
</feature>
<feature type="transmembrane region" description="Helical" evidence="7">
    <location>
        <begin position="399"/>
        <end position="419"/>
    </location>
</feature>
<evidence type="ECO:0000313" key="9">
    <source>
        <dbReference type="EMBL" id="KAF2119529.1"/>
    </source>
</evidence>
<dbReference type="AlphaFoldDB" id="A0A6A5ZJF2"/>
<feature type="transmembrane region" description="Helical" evidence="7">
    <location>
        <begin position="162"/>
        <end position="181"/>
    </location>
</feature>
<dbReference type="GO" id="GO:0016020">
    <property type="term" value="C:membrane"/>
    <property type="evidence" value="ECO:0007669"/>
    <property type="project" value="TreeGrafter"/>
</dbReference>
<protein>
    <submittedName>
        <fullName evidence="9">Major facilitator superfamily domain-containing protein</fullName>
    </submittedName>
</protein>
<dbReference type="InterPro" id="IPR020846">
    <property type="entry name" value="MFS_dom"/>
</dbReference>
<feature type="transmembrane region" description="Helical" evidence="7">
    <location>
        <begin position="42"/>
        <end position="61"/>
    </location>
</feature>
<dbReference type="FunFam" id="1.20.1250.20:FF:000286">
    <property type="entry name" value="MFS efflux transporter"/>
    <property type="match status" value="1"/>
</dbReference>
<accession>A0A6A5ZJF2</accession>
<proteinExistence type="inferred from homology"/>
<organism evidence="9 10">
    <name type="scientific">Lophiotrema nucula</name>
    <dbReference type="NCBI Taxonomy" id="690887"/>
    <lineage>
        <taxon>Eukaryota</taxon>
        <taxon>Fungi</taxon>
        <taxon>Dikarya</taxon>
        <taxon>Ascomycota</taxon>
        <taxon>Pezizomycotina</taxon>
        <taxon>Dothideomycetes</taxon>
        <taxon>Pleosporomycetidae</taxon>
        <taxon>Pleosporales</taxon>
        <taxon>Lophiotremataceae</taxon>
        <taxon>Lophiotrema</taxon>
    </lineage>
</organism>
<evidence type="ECO:0000256" key="2">
    <source>
        <dbReference type="ARBA" id="ARBA00008335"/>
    </source>
</evidence>
<dbReference type="SUPFAM" id="SSF103473">
    <property type="entry name" value="MFS general substrate transporter"/>
    <property type="match status" value="1"/>
</dbReference>
<sequence>MTIQHTSDETSPLLNEISDQVIPSDASDSTSTGSRLAFRIGAAMYSFFILGLFGSTIGVMLPPLSKYYGLTDLHVSLIFLVGPIGYVIAAQSSGFIHFRFGQRGIAWIGPIFHILSAAGIAVHPPFWVVLVAFAFVGLGTGFLDGSWCAWAGSMPNANTTSGLLHGSFSAGAAAGPFLASLLMEKGNRPWFDYYYLLVAASILELFILTYLFRSETASRYRQEKHSQLLFLDHKVDSTAIFKYRGMWFCAAFFLAYVGTETAVSGWIVSFMERGRHATPYQASLASSGYWAGQAVGRLSLGTVTDRVGVRKATSFYFLCAITVETLFALLQHRTLSIVLMTLLGFLLGPMFPSGVVVLTQLLPKDLHVAAVSFVASLGQVGGALLPFGIGAVVDRLGIAVFRFAILLELGISFFLWVLLSQSKSTKVRAEHEIRGENGE</sequence>
<dbReference type="Pfam" id="PF07690">
    <property type="entry name" value="MFS_1"/>
    <property type="match status" value="1"/>
</dbReference>
<feature type="transmembrane region" description="Helical" evidence="7">
    <location>
        <begin position="193"/>
        <end position="212"/>
    </location>
</feature>
<dbReference type="GO" id="GO:0022857">
    <property type="term" value="F:transmembrane transporter activity"/>
    <property type="evidence" value="ECO:0007669"/>
    <property type="project" value="InterPro"/>
</dbReference>
<comment type="subcellular location">
    <subcellularLocation>
        <location evidence="1">Endomembrane system</location>
        <topology evidence="1">Multi-pass membrane protein</topology>
    </subcellularLocation>
</comment>
<evidence type="ECO:0000256" key="5">
    <source>
        <dbReference type="ARBA" id="ARBA00022989"/>
    </source>
</evidence>
<feature type="transmembrane region" description="Helical" evidence="7">
    <location>
        <begin position="73"/>
        <end position="92"/>
    </location>
</feature>
<evidence type="ECO:0000313" key="10">
    <source>
        <dbReference type="Proteomes" id="UP000799770"/>
    </source>
</evidence>
<dbReference type="InterPro" id="IPR051788">
    <property type="entry name" value="MFS_Transporter"/>
</dbReference>
<evidence type="ECO:0000256" key="1">
    <source>
        <dbReference type="ARBA" id="ARBA00004127"/>
    </source>
</evidence>
<comment type="similarity">
    <text evidence="2">Belongs to the major facilitator superfamily.</text>
</comment>
<keyword evidence="5 7" id="KW-1133">Transmembrane helix</keyword>
<keyword evidence="6 7" id="KW-0472">Membrane</keyword>
<feature type="transmembrane region" description="Helical" evidence="7">
    <location>
        <begin position="104"/>
        <end position="122"/>
    </location>
</feature>
<dbReference type="PROSITE" id="PS50850">
    <property type="entry name" value="MFS"/>
    <property type="match status" value="1"/>
</dbReference>
<dbReference type="Proteomes" id="UP000799770">
    <property type="component" value="Unassembled WGS sequence"/>
</dbReference>
<dbReference type="OrthoDB" id="413079at2759"/>
<feature type="transmembrane region" description="Helical" evidence="7">
    <location>
        <begin position="128"/>
        <end position="150"/>
    </location>
</feature>
<dbReference type="GO" id="GO:0012505">
    <property type="term" value="C:endomembrane system"/>
    <property type="evidence" value="ECO:0007669"/>
    <property type="project" value="UniProtKB-SubCell"/>
</dbReference>
<dbReference type="InterPro" id="IPR036259">
    <property type="entry name" value="MFS_trans_sf"/>
</dbReference>
<feature type="domain" description="Major facilitator superfamily (MFS) profile" evidence="8">
    <location>
        <begin position="39"/>
        <end position="423"/>
    </location>
</feature>